<dbReference type="InterPro" id="IPR036237">
    <property type="entry name" value="Xyl_isomerase-like_sf"/>
</dbReference>
<reference evidence="2 3" key="1">
    <citation type="submission" date="2020-07" db="EMBL/GenBank/DDBJ databases">
        <authorList>
            <person name="Feng X."/>
        </authorList>
    </citation>
    <scope>NUCLEOTIDE SEQUENCE [LARGE SCALE GENOMIC DNA]</scope>
    <source>
        <strain evidence="2 3">JCM14086</strain>
    </source>
</reference>
<evidence type="ECO:0000313" key="2">
    <source>
        <dbReference type="EMBL" id="MBC2600244.1"/>
    </source>
</evidence>
<comment type="caution">
    <text evidence="2">The sequence shown here is derived from an EMBL/GenBank/DDBJ whole genome shotgun (WGS) entry which is preliminary data.</text>
</comment>
<dbReference type="Gene3D" id="3.20.20.150">
    <property type="entry name" value="Divalent-metal-dependent TIM barrel enzymes"/>
    <property type="match status" value="1"/>
</dbReference>
<name>A0A7X1E2S7_9BACT</name>
<dbReference type="InterPro" id="IPR013022">
    <property type="entry name" value="Xyl_isomerase-like_TIM-brl"/>
</dbReference>
<dbReference type="PANTHER" id="PTHR12110">
    <property type="entry name" value="HYDROXYPYRUVATE ISOMERASE"/>
    <property type="match status" value="1"/>
</dbReference>
<proteinExistence type="predicted"/>
<gene>
    <name evidence="2" type="ORF">H5P30_00450</name>
</gene>
<evidence type="ECO:0000313" key="3">
    <source>
        <dbReference type="Proteomes" id="UP000525652"/>
    </source>
</evidence>
<protein>
    <submittedName>
        <fullName evidence="2">Sugar phosphate isomerase/epimerase</fullName>
    </submittedName>
</protein>
<feature type="domain" description="Xylose isomerase-like TIM barrel" evidence="1">
    <location>
        <begin position="59"/>
        <end position="260"/>
    </location>
</feature>
<dbReference type="Proteomes" id="UP000525652">
    <property type="component" value="Unassembled WGS sequence"/>
</dbReference>
<dbReference type="GO" id="GO:0016853">
    <property type="term" value="F:isomerase activity"/>
    <property type="evidence" value="ECO:0007669"/>
    <property type="project" value="UniProtKB-KW"/>
</dbReference>
<dbReference type="EMBL" id="JACHVA010000006">
    <property type="protein sequence ID" value="MBC2600244.1"/>
    <property type="molecule type" value="Genomic_DNA"/>
</dbReference>
<dbReference type="SUPFAM" id="SSF51658">
    <property type="entry name" value="Xylose isomerase-like"/>
    <property type="match status" value="1"/>
</dbReference>
<dbReference type="Pfam" id="PF01261">
    <property type="entry name" value="AP_endonuc_2"/>
    <property type="match status" value="1"/>
</dbReference>
<dbReference type="InterPro" id="IPR050312">
    <property type="entry name" value="IolE/XylAMocC-like"/>
</dbReference>
<accession>A0A7X1E2S7</accession>
<keyword evidence="2" id="KW-0413">Isomerase</keyword>
<keyword evidence="3" id="KW-1185">Reference proteome</keyword>
<evidence type="ECO:0000259" key="1">
    <source>
        <dbReference type="Pfam" id="PF01261"/>
    </source>
</evidence>
<dbReference type="RefSeq" id="WP_185691002.1">
    <property type="nucleotide sequence ID" value="NZ_JACHVA010000006.1"/>
</dbReference>
<sequence length="268" mass="30921">MNLHRSFSTLGCPCVSFDRALEIAVENQIPSIELRTLESSLDLPKLLQKRFGSPQEAHQEKEHFAVEINALNSSCRALGQGIRDWKELLELAPWAEALGAKYLRVFDARPTKEKITSSMLEKANDFFDWWSKQRAENGWRVDVIVETHSILTTSMRIIEFQDALKRPAHILWDSHHTWMFGLEDPIHTWKNIRPWVSHIHIKDSTRTKDSSKPTYTLPGLGEFPFSDLFAELKRSGFSGPVSLEWEKHWHPDLPPLNDSIKACKILGW</sequence>
<dbReference type="PANTHER" id="PTHR12110:SF41">
    <property type="entry name" value="INOSOSE DEHYDRATASE"/>
    <property type="match status" value="1"/>
</dbReference>
<organism evidence="2 3">
    <name type="scientific">Puniceicoccus vermicola</name>
    <dbReference type="NCBI Taxonomy" id="388746"/>
    <lineage>
        <taxon>Bacteria</taxon>
        <taxon>Pseudomonadati</taxon>
        <taxon>Verrucomicrobiota</taxon>
        <taxon>Opitutia</taxon>
        <taxon>Puniceicoccales</taxon>
        <taxon>Puniceicoccaceae</taxon>
        <taxon>Puniceicoccus</taxon>
    </lineage>
</organism>
<dbReference type="AlphaFoldDB" id="A0A7X1E2S7"/>